<evidence type="ECO:0000259" key="1">
    <source>
        <dbReference type="Pfam" id="PF09651"/>
    </source>
</evidence>
<sequence>MSTTILSTIGTSLLTNQINRTNSEEKTWYPQLRDSANLKDTELPDDSEVRQIISILRERAIQKLQDSNIQAIRRASAELNGIYGFYHDDLAGESRPGDFHWLIATDTYQGITTAQIVKDFLLSQGLLVDSYAPDNLSTVSTQTFSDGIDNLIGWLEETIKPLRDNPQSKICFNLVGGFKSLQGYLNTIGMFYADEIIYIFEGERSELITIPRLPITVDYEGLSCYKQELALMAAGATISMEALQGIPESMIYPAGEPDVTLSLWGQLVWNQCKVKLLSLELLELPYLAYRDSFKADYKAITSAIERFRVQEDLVNVSKLLIDSQGDTSVLNSRFHYTRYQGTPKNKKIDHFRVNLSKRISCEKQDDKLLLRYYGTHNHVEGKEEIRH</sequence>
<accession>A0ABY5ARK8</accession>
<evidence type="ECO:0000313" key="2">
    <source>
        <dbReference type="EMBL" id="USR91862.1"/>
    </source>
</evidence>
<dbReference type="Gene3D" id="3.40.50.10770">
    <property type="entry name" value="Hypothetical protein VC1899 like domain (Restriction endonuclease-like)"/>
    <property type="match status" value="1"/>
</dbReference>
<dbReference type="EMBL" id="CP098611">
    <property type="protein sequence ID" value="USR91862.1"/>
    <property type="molecule type" value="Genomic_DNA"/>
</dbReference>
<feature type="domain" description="CRISPR system ring nuclease SSO1393-like" evidence="1">
    <location>
        <begin position="73"/>
        <end position="213"/>
    </location>
</feature>
<keyword evidence="3" id="KW-1185">Reference proteome</keyword>
<dbReference type="CDD" id="cd09742">
    <property type="entry name" value="Csm6_III-A"/>
    <property type="match status" value="1"/>
</dbReference>
<proteinExistence type="predicted"/>
<reference evidence="2" key="1">
    <citation type="submission" date="2022-06" db="EMBL/GenBank/DDBJ databases">
        <title>Genome sequence of Phormidium yuhuli AB48 isolated from an industrial photobioreactor environment.</title>
        <authorList>
            <person name="Qiu Y."/>
            <person name="Noonan A.J.C."/>
            <person name="Dofher K."/>
            <person name="Koch M."/>
            <person name="Kieft B."/>
            <person name="Lin X."/>
            <person name="Ziels R.M."/>
            <person name="Hallam S.J."/>
        </authorList>
    </citation>
    <scope>NUCLEOTIDE SEQUENCE</scope>
    <source>
        <strain evidence="2">AB48</strain>
    </source>
</reference>
<gene>
    <name evidence="2" type="ORF">NEA10_03795</name>
</gene>
<dbReference type="Gene3D" id="1.10.196.30">
    <property type="match status" value="1"/>
</dbReference>
<dbReference type="InterPro" id="IPR013442">
    <property type="entry name" value="SSO1393-like"/>
</dbReference>
<dbReference type="Proteomes" id="UP001056708">
    <property type="component" value="Chromosome"/>
</dbReference>
<name>A0ABY5ARK8_9CYAN</name>
<dbReference type="RefSeq" id="WP_252663890.1">
    <property type="nucleotide sequence ID" value="NZ_CP098611.1"/>
</dbReference>
<dbReference type="Pfam" id="PF09651">
    <property type="entry name" value="Cas_APE2256"/>
    <property type="match status" value="1"/>
</dbReference>
<organism evidence="2 3">
    <name type="scientific">Phormidium yuhuli AB48</name>
    <dbReference type="NCBI Taxonomy" id="2940671"/>
    <lineage>
        <taxon>Bacteria</taxon>
        <taxon>Bacillati</taxon>
        <taxon>Cyanobacteriota</taxon>
        <taxon>Cyanophyceae</taxon>
        <taxon>Oscillatoriophycideae</taxon>
        <taxon>Oscillatoriales</taxon>
        <taxon>Oscillatoriaceae</taxon>
        <taxon>Phormidium</taxon>
        <taxon>Phormidium yuhuli</taxon>
    </lineage>
</organism>
<protein>
    <submittedName>
        <fullName evidence="2">CRISPR-associated protein</fullName>
    </submittedName>
</protein>
<evidence type="ECO:0000313" key="3">
    <source>
        <dbReference type="Proteomes" id="UP001056708"/>
    </source>
</evidence>